<dbReference type="EMBL" id="FQXB01000004">
    <property type="protein sequence ID" value="SHH27421.1"/>
    <property type="molecule type" value="Genomic_DNA"/>
</dbReference>
<evidence type="ECO:0000313" key="2">
    <source>
        <dbReference type="EMBL" id="SHH27421.1"/>
    </source>
</evidence>
<dbReference type="Proteomes" id="UP000184074">
    <property type="component" value="Unassembled WGS sequence"/>
</dbReference>
<accession>A0A1M5RMK9</accession>
<reference evidence="2 3" key="1">
    <citation type="submission" date="2016-11" db="EMBL/GenBank/DDBJ databases">
        <authorList>
            <person name="Jaros S."/>
            <person name="Januszkiewicz K."/>
            <person name="Wedrychowicz H."/>
        </authorList>
    </citation>
    <scope>NUCLEOTIDE SEQUENCE [LARGE SCALE GENOMIC DNA]</scope>
    <source>
        <strain evidence="2 3">DSM 28715</strain>
    </source>
</reference>
<proteinExistence type="predicted"/>
<dbReference type="OrthoDB" id="9810508at2"/>
<sequence length="217" mass="24324">MPSLRRRLEHSPAAAGALARLAGGYLWLCNRTIRWEVEGLEELKADLADGPVLLVMWHGRLLMAPYHWPLSDGQLTSLYARSPVGRVAGALHRQMGYTPMEMSDRSSNIAQSRAILKRVKEGASIGMTADGPTGPAFEVKDAPLEWARVMQRPVWCYSFETSGGRKLDSWDDMWLPKPFGSGRAVFRRWEAEVPRKVDAEALERLRSGMKGLLDSIY</sequence>
<dbReference type="Pfam" id="PF04028">
    <property type="entry name" value="DUF374"/>
    <property type="match status" value="1"/>
</dbReference>
<protein>
    <recommendedName>
        <fullName evidence="1">DUF374 domain-containing protein</fullName>
    </recommendedName>
</protein>
<dbReference type="InterPro" id="IPR007172">
    <property type="entry name" value="DUF374"/>
</dbReference>
<dbReference type="RefSeq" id="WP_072901844.1">
    <property type="nucleotide sequence ID" value="NZ_FQXB01000004.1"/>
</dbReference>
<feature type="domain" description="DUF374" evidence="1">
    <location>
        <begin position="78"/>
        <end position="136"/>
    </location>
</feature>
<dbReference type="STRING" id="1508389.SAMN05444003_2668"/>
<gene>
    <name evidence="2" type="ORF">SAMN05444003_2668</name>
</gene>
<keyword evidence="3" id="KW-1185">Reference proteome</keyword>
<evidence type="ECO:0000259" key="1">
    <source>
        <dbReference type="Pfam" id="PF04028"/>
    </source>
</evidence>
<dbReference type="AlphaFoldDB" id="A0A1M5RMK9"/>
<organism evidence="2 3">
    <name type="scientific">Cognatiyoonia sediminum</name>
    <dbReference type="NCBI Taxonomy" id="1508389"/>
    <lineage>
        <taxon>Bacteria</taxon>
        <taxon>Pseudomonadati</taxon>
        <taxon>Pseudomonadota</taxon>
        <taxon>Alphaproteobacteria</taxon>
        <taxon>Rhodobacterales</taxon>
        <taxon>Paracoccaceae</taxon>
        <taxon>Cognatiyoonia</taxon>
    </lineage>
</organism>
<name>A0A1M5RMK9_9RHOB</name>
<evidence type="ECO:0000313" key="3">
    <source>
        <dbReference type="Proteomes" id="UP000184074"/>
    </source>
</evidence>